<evidence type="ECO:0000256" key="5">
    <source>
        <dbReference type="ARBA" id="ARBA00023004"/>
    </source>
</evidence>
<reference evidence="10" key="1">
    <citation type="submission" date="2021-03" db="EMBL/GenBank/DDBJ databases">
        <title>Revisited historic fungal species revealed as producer of novel bioactive compounds through whole genome sequencing and comparative genomics.</title>
        <authorList>
            <person name="Vignolle G.A."/>
            <person name="Hochenegger N."/>
            <person name="Mach R.L."/>
            <person name="Mach-Aigner A.R."/>
            <person name="Javad Rahimi M."/>
            <person name="Salim K.A."/>
            <person name="Chan C.M."/>
            <person name="Lim L.B.L."/>
            <person name="Cai F."/>
            <person name="Druzhinina I.S."/>
            <person name="U'Ren J.M."/>
            <person name="Derntl C."/>
        </authorList>
    </citation>
    <scope>NUCLEOTIDE SEQUENCE</scope>
    <source>
        <strain evidence="10">TUCIM 5799</strain>
    </source>
</reference>
<dbReference type="InterPro" id="IPR002403">
    <property type="entry name" value="Cyt_P450_E_grp-IV"/>
</dbReference>
<evidence type="ECO:0000256" key="2">
    <source>
        <dbReference type="ARBA" id="ARBA00010617"/>
    </source>
</evidence>
<dbReference type="GO" id="GO:0005506">
    <property type="term" value="F:iron ion binding"/>
    <property type="evidence" value="ECO:0007669"/>
    <property type="project" value="InterPro"/>
</dbReference>
<keyword evidence="9" id="KW-0732">Signal</keyword>
<feature type="signal peptide" evidence="9">
    <location>
        <begin position="1"/>
        <end position="17"/>
    </location>
</feature>
<accession>A0A9P9WJJ9</accession>
<evidence type="ECO:0000256" key="8">
    <source>
        <dbReference type="RuleBase" id="RU000461"/>
    </source>
</evidence>
<dbReference type="GO" id="GO:0016705">
    <property type="term" value="F:oxidoreductase activity, acting on paired donors, with incorporation or reduction of molecular oxygen"/>
    <property type="evidence" value="ECO:0007669"/>
    <property type="project" value="InterPro"/>
</dbReference>
<dbReference type="Proteomes" id="UP000829685">
    <property type="component" value="Unassembled WGS sequence"/>
</dbReference>
<dbReference type="PRINTS" id="PR00465">
    <property type="entry name" value="EP450IV"/>
</dbReference>
<dbReference type="PANTHER" id="PTHR24305:SF166">
    <property type="entry name" value="CYTOCHROME P450 12A4, MITOCHONDRIAL-RELATED"/>
    <property type="match status" value="1"/>
</dbReference>
<evidence type="ECO:0000313" key="11">
    <source>
        <dbReference type="Proteomes" id="UP000829685"/>
    </source>
</evidence>
<dbReference type="GO" id="GO:0004497">
    <property type="term" value="F:monooxygenase activity"/>
    <property type="evidence" value="ECO:0007669"/>
    <property type="project" value="UniProtKB-KW"/>
</dbReference>
<dbReference type="InterPro" id="IPR017972">
    <property type="entry name" value="Cyt_P450_CS"/>
</dbReference>
<evidence type="ECO:0008006" key="12">
    <source>
        <dbReference type="Google" id="ProtNLM"/>
    </source>
</evidence>
<comment type="caution">
    <text evidence="10">The sequence shown here is derived from an EMBL/GenBank/DDBJ whole genome shotgun (WGS) entry which is preliminary data.</text>
</comment>
<organism evidence="10 11">
    <name type="scientific">Neoarthrinium moseri</name>
    <dbReference type="NCBI Taxonomy" id="1658444"/>
    <lineage>
        <taxon>Eukaryota</taxon>
        <taxon>Fungi</taxon>
        <taxon>Dikarya</taxon>
        <taxon>Ascomycota</taxon>
        <taxon>Pezizomycotina</taxon>
        <taxon>Sordariomycetes</taxon>
        <taxon>Xylariomycetidae</taxon>
        <taxon>Amphisphaeriales</taxon>
        <taxon>Apiosporaceae</taxon>
        <taxon>Neoarthrinium</taxon>
    </lineage>
</organism>
<dbReference type="PANTHER" id="PTHR24305">
    <property type="entry name" value="CYTOCHROME P450"/>
    <property type="match status" value="1"/>
</dbReference>
<dbReference type="EMBL" id="JAFIMR010000020">
    <property type="protein sequence ID" value="KAI1866522.1"/>
    <property type="molecule type" value="Genomic_DNA"/>
</dbReference>
<keyword evidence="6 8" id="KW-0503">Monooxygenase</keyword>
<protein>
    <recommendedName>
        <fullName evidence="12">Pisatin demethylase</fullName>
    </recommendedName>
</protein>
<comment type="cofactor">
    <cofactor evidence="1 7">
        <name>heme</name>
        <dbReference type="ChEBI" id="CHEBI:30413"/>
    </cofactor>
</comment>
<evidence type="ECO:0000256" key="9">
    <source>
        <dbReference type="SAM" id="SignalP"/>
    </source>
</evidence>
<sequence length="485" mass="53285">MASTLILLAALVLGITCIHLLSNWTKLSKAPGPFLAGATDLWRAYLQYNGKLRQKLIDLHAQCGPVVRYGVRSVSISDPEVINAVYGSRAGFITADSYKVLVGIQNGKEVPSLVSTADEGRHGALRRSVANAFTPTAVLKYEHWIDATISELFDTMTKRSMFDLSSMILYYTMDAAGRFSFGEPLGCLAAEDDVGGSIQLIRDRFNHWGWWSSIPQLERLVFRNPLAMRQKRAPSSMAAAAAAKLQARAGKDKHDIEHTDLLQRFLEASQDHPEALNASGITGMLMSTISGAGDTTATTVTSALYYLLKNPESLKKLEDELSQAGLSEIPAFSEVSKLPYLDAVIKESMRVFSTATWPMERLVPAGGVTIAGMFFPEGTSVGCLPSAVHQNTKVFGEDADTYRPERWLTADREQLRQMEATHMGFSRGRRVCLGQNIAIMQMKKVIPALVMKFKFELANSEAALEADFSPAVACLKPLLVERKTR</sequence>
<feature type="binding site" description="axial binding residue" evidence="7">
    <location>
        <position position="432"/>
    </location>
    <ligand>
        <name>heme</name>
        <dbReference type="ChEBI" id="CHEBI:30413"/>
    </ligand>
    <ligandPart>
        <name>Fe</name>
        <dbReference type="ChEBI" id="CHEBI:18248"/>
    </ligandPart>
</feature>
<dbReference type="AlphaFoldDB" id="A0A9P9WJJ9"/>
<keyword evidence="3 7" id="KW-0349">Heme</keyword>
<dbReference type="Pfam" id="PF00067">
    <property type="entry name" value="p450"/>
    <property type="match status" value="1"/>
</dbReference>
<dbReference type="PROSITE" id="PS00086">
    <property type="entry name" value="CYTOCHROME_P450"/>
    <property type="match status" value="1"/>
</dbReference>
<dbReference type="InterPro" id="IPR036396">
    <property type="entry name" value="Cyt_P450_sf"/>
</dbReference>
<dbReference type="GO" id="GO:0020037">
    <property type="term" value="F:heme binding"/>
    <property type="evidence" value="ECO:0007669"/>
    <property type="project" value="InterPro"/>
</dbReference>
<dbReference type="InterPro" id="IPR001128">
    <property type="entry name" value="Cyt_P450"/>
</dbReference>
<dbReference type="Gene3D" id="1.10.630.10">
    <property type="entry name" value="Cytochrome P450"/>
    <property type="match status" value="1"/>
</dbReference>
<dbReference type="SUPFAM" id="SSF48264">
    <property type="entry name" value="Cytochrome P450"/>
    <property type="match status" value="1"/>
</dbReference>
<dbReference type="CDD" id="cd11060">
    <property type="entry name" value="CYP57A1-like"/>
    <property type="match status" value="1"/>
</dbReference>
<comment type="similarity">
    <text evidence="2 8">Belongs to the cytochrome P450 family.</text>
</comment>
<keyword evidence="4 7" id="KW-0479">Metal-binding</keyword>
<dbReference type="InterPro" id="IPR050121">
    <property type="entry name" value="Cytochrome_P450_monoxygenase"/>
</dbReference>
<feature type="chain" id="PRO_5040439574" description="Pisatin demethylase" evidence="9">
    <location>
        <begin position="18"/>
        <end position="485"/>
    </location>
</feature>
<keyword evidence="8" id="KW-0560">Oxidoreductase</keyword>
<keyword evidence="11" id="KW-1185">Reference proteome</keyword>
<evidence type="ECO:0000256" key="3">
    <source>
        <dbReference type="ARBA" id="ARBA00022617"/>
    </source>
</evidence>
<dbReference type="PRINTS" id="PR00385">
    <property type="entry name" value="P450"/>
</dbReference>
<proteinExistence type="inferred from homology"/>
<name>A0A9P9WJJ9_9PEZI</name>
<keyword evidence="5 7" id="KW-0408">Iron</keyword>
<evidence type="ECO:0000256" key="6">
    <source>
        <dbReference type="ARBA" id="ARBA00023033"/>
    </source>
</evidence>
<evidence type="ECO:0000256" key="7">
    <source>
        <dbReference type="PIRSR" id="PIRSR602403-1"/>
    </source>
</evidence>
<gene>
    <name evidence="10" type="ORF">JX265_007823</name>
</gene>
<evidence type="ECO:0000256" key="4">
    <source>
        <dbReference type="ARBA" id="ARBA00022723"/>
    </source>
</evidence>
<evidence type="ECO:0000256" key="1">
    <source>
        <dbReference type="ARBA" id="ARBA00001971"/>
    </source>
</evidence>
<evidence type="ECO:0000313" key="10">
    <source>
        <dbReference type="EMBL" id="KAI1866522.1"/>
    </source>
</evidence>